<accession>A0A8J8NGW3</accession>
<name>A0A8J8NGW3_HALGN</name>
<protein>
    <submittedName>
        <fullName evidence="1">Uncharacterized protein</fullName>
    </submittedName>
</protein>
<evidence type="ECO:0000313" key="2">
    <source>
        <dbReference type="Proteomes" id="UP000785679"/>
    </source>
</evidence>
<evidence type="ECO:0000313" key="1">
    <source>
        <dbReference type="EMBL" id="TNV74499.1"/>
    </source>
</evidence>
<dbReference type="AlphaFoldDB" id="A0A8J8NGW3"/>
<sequence>MKVSSCPSLTPSQCCFPQVLEWQYCSRELLIWSILTGLCMTCAIPAQQQVRTASSLVNEVTPTTWQIDLSSSLRFFSQMKFLWNSSILLVASQPSMTGIQMSINISLQPILATFWLERHLGHMFNLSVGDMLCSSSRPMNISSASLPLLALSHFYMSQYSFSISSSGIKLKMLSSTSKISAWQAQPSSSSLGLAFCFLMHLGHFPQADQPHSLARSPKPQGAPYLVGESPLPAMGLLRLLWFELLISISSSFLEGAVPAILLSMI</sequence>
<proteinExistence type="predicted"/>
<dbReference type="EMBL" id="RRYP01016923">
    <property type="protein sequence ID" value="TNV74499.1"/>
    <property type="molecule type" value="Genomic_DNA"/>
</dbReference>
<keyword evidence="2" id="KW-1185">Reference proteome</keyword>
<gene>
    <name evidence="1" type="ORF">FGO68_gene13161</name>
</gene>
<organism evidence="1 2">
    <name type="scientific">Halteria grandinella</name>
    <dbReference type="NCBI Taxonomy" id="5974"/>
    <lineage>
        <taxon>Eukaryota</taxon>
        <taxon>Sar</taxon>
        <taxon>Alveolata</taxon>
        <taxon>Ciliophora</taxon>
        <taxon>Intramacronucleata</taxon>
        <taxon>Spirotrichea</taxon>
        <taxon>Stichotrichia</taxon>
        <taxon>Sporadotrichida</taxon>
        <taxon>Halteriidae</taxon>
        <taxon>Halteria</taxon>
    </lineage>
</organism>
<dbReference type="Proteomes" id="UP000785679">
    <property type="component" value="Unassembled WGS sequence"/>
</dbReference>
<comment type="caution">
    <text evidence="1">The sequence shown here is derived from an EMBL/GenBank/DDBJ whole genome shotgun (WGS) entry which is preliminary data.</text>
</comment>
<reference evidence="1" key="1">
    <citation type="submission" date="2019-06" db="EMBL/GenBank/DDBJ databases">
        <authorList>
            <person name="Zheng W."/>
        </authorList>
    </citation>
    <scope>NUCLEOTIDE SEQUENCE</scope>
    <source>
        <strain evidence="1">QDHG01</strain>
    </source>
</reference>